<accession>A0ABW5DUG7</accession>
<proteinExistence type="predicted"/>
<evidence type="ECO:0000313" key="1">
    <source>
        <dbReference type="EMBL" id="MFD2264722.1"/>
    </source>
</evidence>
<comment type="caution">
    <text evidence="1">The sequence shown here is derived from an EMBL/GenBank/DDBJ whole genome shotgun (WGS) entry which is preliminary data.</text>
</comment>
<sequence length="432" mass="46816">MMNDQKSFRDFQADLSAEFGLEILGVRHELYFTARRQGKWQPKVLQALRALSALALTIFDLMLRPGPRRVDRQYDGFLVASLPGDNGWQSLRPLLHQAQAAQMKVAALWHPRVGRKDPVGQVAVYWLPRPSLGELWSALRSGLPYLRRRHPTVGSVAAAVSVARCQLWRAAWRRLALQNPAALVLHNDFDLMGAAAVASGLPCMVIQHGVPTDEFFPCSAEIQAVWGKTSAAAFKPQLLPSQRLLMDGLGRIERMPPSTSAAAPDEIVLLSQTHTDLYGVDIKRQLFAWASDIQACGLPLSIWLHPAEAPSAGPYLSARAAPHPGLKTVVGAPKLVLALSSTALIEAAFAGHYVVGLAGDLPGSLAAQLVARPPTRVADVDALAKLWSELQASEAARARLAKAGRAWVEEGFAPTGAAQAEWVRMAARCSRC</sequence>
<name>A0ABW5DUG7_9PROT</name>
<protein>
    <submittedName>
        <fullName evidence="1">Uncharacterized protein</fullName>
    </submittedName>
</protein>
<keyword evidence="2" id="KW-1185">Reference proteome</keyword>
<dbReference type="SUPFAM" id="SSF53756">
    <property type="entry name" value="UDP-Glycosyltransferase/glycogen phosphorylase"/>
    <property type="match status" value="1"/>
</dbReference>
<reference evidence="2" key="1">
    <citation type="journal article" date="2019" name="Int. J. Syst. Evol. Microbiol.">
        <title>The Global Catalogue of Microorganisms (GCM) 10K type strain sequencing project: providing services to taxonomists for standard genome sequencing and annotation.</title>
        <authorList>
            <consortium name="The Broad Institute Genomics Platform"/>
            <consortium name="The Broad Institute Genome Sequencing Center for Infectious Disease"/>
            <person name="Wu L."/>
            <person name="Ma J."/>
        </authorList>
    </citation>
    <scope>NUCLEOTIDE SEQUENCE [LARGE SCALE GENOMIC DNA]</scope>
    <source>
        <strain evidence="2">CGMCC 1.19062</strain>
    </source>
</reference>
<evidence type="ECO:0000313" key="2">
    <source>
        <dbReference type="Proteomes" id="UP001597295"/>
    </source>
</evidence>
<dbReference type="Proteomes" id="UP001597295">
    <property type="component" value="Unassembled WGS sequence"/>
</dbReference>
<dbReference type="EMBL" id="JBHUIP010000014">
    <property type="protein sequence ID" value="MFD2264722.1"/>
    <property type="molecule type" value="Genomic_DNA"/>
</dbReference>
<organism evidence="1 2">
    <name type="scientific">Lacibacterium aquatile</name>
    <dbReference type="NCBI Taxonomy" id="1168082"/>
    <lineage>
        <taxon>Bacteria</taxon>
        <taxon>Pseudomonadati</taxon>
        <taxon>Pseudomonadota</taxon>
        <taxon>Alphaproteobacteria</taxon>
        <taxon>Rhodospirillales</taxon>
        <taxon>Rhodospirillaceae</taxon>
    </lineage>
</organism>
<gene>
    <name evidence="1" type="ORF">ACFSM5_17590</name>
</gene>
<dbReference type="RefSeq" id="WP_379877840.1">
    <property type="nucleotide sequence ID" value="NZ_JBHUIP010000014.1"/>
</dbReference>